<keyword evidence="2" id="KW-1185">Reference proteome</keyword>
<reference evidence="1" key="1">
    <citation type="submission" date="2022-08" db="EMBL/GenBank/DDBJ databases">
        <title>Genome Sequence of Lecanicillium fungicola.</title>
        <authorList>
            <person name="Buettner E."/>
        </authorList>
    </citation>
    <scope>NUCLEOTIDE SEQUENCE</scope>
    <source>
        <strain evidence="1">Babe33</strain>
    </source>
</reference>
<evidence type="ECO:0000313" key="1">
    <source>
        <dbReference type="EMBL" id="KAJ2968097.1"/>
    </source>
</evidence>
<protein>
    <submittedName>
        <fullName evidence="1">Uncharacterized protein</fullName>
    </submittedName>
</protein>
<comment type="caution">
    <text evidence="1">The sequence shown here is derived from an EMBL/GenBank/DDBJ whole genome shotgun (WGS) entry which is preliminary data.</text>
</comment>
<name>A0ACC1MM62_9HYPO</name>
<evidence type="ECO:0000313" key="2">
    <source>
        <dbReference type="Proteomes" id="UP001143910"/>
    </source>
</evidence>
<sequence length="493" mass="55349">MVKTALLAVAFAALSVVADVTISVIDVPPLPLRNNTAVTSAADLWAKSCPEQRPPSTPYNASLLLSSYTAFGEDADAQIFPQGTIYPSSDSLVRGVLEAWTRHQHLVLRPDEVWFEVLVQLNYYMTAHAEDVRHLFVDFSGQETIFVKEFTWRDVIGAFADEIQKRVKTEWLKAWIMPGFSTSNENDGLTATVLMMGLMKQYFHYEGEVECGLPRVTLLGQREDWAQLLAKLDRLPEFGKEPEQYAQNLRPIFTRFVQTFDEAPLSEDLKSFWGQIVWADFHIECVDDPSQYDISGWIMGFQHWNENGKLRVPETPWMKRAATSSPRKRSGTPMTLDGITYVPQPMYDLKAGYASVPLKMVDFPVLGTNTSAFLVAGNVGVNRTEDNGSYVRAQPLSSWFMYGPVDPDAHTTAGVVGSLDEMDNMYDGMVVQASCPKFELPPGGGWKLTVGRAEIRTKNKKIYKIIVYTNYRALTRQIISTLGLRTGPTSRVQ</sequence>
<dbReference type="Proteomes" id="UP001143910">
    <property type="component" value="Unassembled WGS sequence"/>
</dbReference>
<dbReference type="EMBL" id="JANJQO010002098">
    <property type="protein sequence ID" value="KAJ2968097.1"/>
    <property type="molecule type" value="Genomic_DNA"/>
</dbReference>
<proteinExistence type="predicted"/>
<gene>
    <name evidence="1" type="ORF">NQ176_g9345</name>
</gene>
<organism evidence="1 2">
    <name type="scientific">Zarea fungicola</name>
    <dbReference type="NCBI Taxonomy" id="93591"/>
    <lineage>
        <taxon>Eukaryota</taxon>
        <taxon>Fungi</taxon>
        <taxon>Dikarya</taxon>
        <taxon>Ascomycota</taxon>
        <taxon>Pezizomycotina</taxon>
        <taxon>Sordariomycetes</taxon>
        <taxon>Hypocreomycetidae</taxon>
        <taxon>Hypocreales</taxon>
        <taxon>Cordycipitaceae</taxon>
        <taxon>Zarea</taxon>
    </lineage>
</organism>
<accession>A0ACC1MM62</accession>